<evidence type="ECO:0000259" key="2">
    <source>
        <dbReference type="Pfam" id="PF10988"/>
    </source>
</evidence>
<accession>A0A1W2AZQ2</accession>
<evidence type="ECO:0000313" key="4">
    <source>
        <dbReference type="Proteomes" id="UP000192393"/>
    </source>
</evidence>
<protein>
    <submittedName>
        <fullName evidence="3">Putative auto-transporter adhesin, head GIN domain</fullName>
    </submittedName>
</protein>
<dbReference type="PANTHER" id="PTHR39200:SF1">
    <property type="entry name" value="AUTO-TRANSPORTER ADHESIN HEAD GIN DOMAIN-CONTAINING PROTEIN-RELATED"/>
    <property type="match status" value="1"/>
</dbReference>
<feature type="domain" description="Putative auto-transporter adhesin head GIN" evidence="2">
    <location>
        <begin position="38"/>
        <end position="220"/>
    </location>
</feature>
<gene>
    <name evidence="3" type="ORF">SAMN06296427_105162</name>
</gene>
<feature type="chain" id="PRO_5012913026" evidence="1">
    <location>
        <begin position="19"/>
        <end position="236"/>
    </location>
</feature>
<dbReference type="OrthoDB" id="5585143at2"/>
<dbReference type="PROSITE" id="PS51257">
    <property type="entry name" value="PROKAR_LIPOPROTEIN"/>
    <property type="match status" value="1"/>
</dbReference>
<evidence type="ECO:0000313" key="3">
    <source>
        <dbReference type="EMBL" id="SMC66010.1"/>
    </source>
</evidence>
<dbReference type="PANTHER" id="PTHR39200">
    <property type="entry name" value="HYPOTHETICAL EXPORTED PROTEIN"/>
    <property type="match status" value="1"/>
</dbReference>
<dbReference type="Gene3D" id="2.160.20.120">
    <property type="match status" value="1"/>
</dbReference>
<dbReference type="Pfam" id="PF10988">
    <property type="entry name" value="DUF2807"/>
    <property type="match status" value="1"/>
</dbReference>
<keyword evidence="4" id="KW-1185">Reference proteome</keyword>
<keyword evidence="1" id="KW-0732">Signal</keyword>
<dbReference type="EMBL" id="FWXS01000005">
    <property type="protein sequence ID" value="SMC66010.1"/>
    <property type="molecule type" value="Genomic_DNA"/>
</dbReference>
<dbReference type="RefSeq" id="WP_084017366.1">
    <property type="nucleotide sequence ID" value="NZ_FWXS01000005.1"/>
</dbReference>
<dbReference type="AlphaFoldDB" id="A0A1W2AZQ2"/>
<dbReference type="InterPro" id="IPR021255">
    <property type="entry name" value="DUF2807"/>
</dbReference>
<proteinExistence type="predicted"/>
<dbReference type="STRING" id="1434700.SAMN06296427_105162"/>
<dbReference type="Proteomes" id="UP000192393">
    <property type="component" value="Unassembled WGS sequence"/>
</dbReference>
<name>A0A1W2AZQ2_9FLAO</name>
<feature type="signal peptide" evidence="1">
    <location>
        <begin position="1"/>
        <end position="18"/>
    </location>
</feature>
<evidence type="ECO:0000256" key="1">
    <source>
        <dbReference type="SAM" id="SignalP"/>
    </source>
</evidence>
<organism evidence="3 4">
    <name type="scientific">Moheibacter sediminis</name>
    <dbReference type="NCBI Taxonomy" id="1434700"/>
    <lineage>
        <taxon>Bacteria</taxon>
        <taxon>Pseudomonadati</taxon>
        <taxon>Bacteroidota</taxon>
        <taxon>Flavobacteriia</taxon>
        <taxon>Flavobacteriales</taxon>
        <taxon>Weeksellaceae</taxon>
        <taxon>Moheibacter</taxon>
    </lineage>
</organism>
<sequence length="236" mass="24173">MKALILTFTSLLFLTSCAQDRVKGNGNVTKETRNIGKFNEIETGGSYDVYISDVPQDGKLIIEGESNVISQIETEVNGDKLTIKKKKGINFSSTKGVKIYINAQNLKSIGVSGSGSLVAEGVQNVDNFSAGLSGSGSMKVKISAKSAHIGVSGSGDLDIAGSTGHVDIGISGSADVDAANLVANDVTIGISGSGNSKVNAKNSLKGSVSGSGDIYYNGDPAVMEVQSSGSGSIRKM</sequence>
<reference evidence="3 4" key="1">
    <citation type="submission" date="2017-04" db="EMBL/GenBank/DDBJ databases">
        <authorList>
            <person name="Afonso C.L."/>
            <person name="Miller P.J."/>
            <person name="Scott M.A."/>
            <person name="Spackman E."/>
            <person name="Goraichik I."/>
            <person name="Dimitrov K.M."/>
            <person name="Suarez D.L."/>
            <person name="Swayne D.E."/>
        </authorList>
    </citation>
    <scope>NUCLEOTIDE SEQUENCE [LARGE SCALE GENOMIC DNA]</scope>
    <source>
        <strain evidence="3 4">CGMCC 1.12708</strain>
    </source>
</reference>